<name>X1LR51_9ZZZZ</name>
<dbReference type="AlphaFoldDB" id="X1LR51"/>
<gene>
    <name evidence="1" type="ORF">S06H3_31424</name>
</gene>
<reference evidence="1" key="1">
    <citation type="journal article" date="2014" name="Front. Microbiol.">
        <title>High frequency of phylogenetically diverse reductive dehalogenase-homologous genes in deep subseafloor sedimentary metagenomes.</title>
        <authorList>
            <person name="Kawai M."/>
            <person name="Futagami T."/>
            <person name="Toyoda A."/>
            <person name="Takaki Y."/>
            <person name="Nishi S."/>
            <person name="Hori S."/>
            <person name="Arai W."/>
            <person name="Tsubouchi T."/>
            <person name="Morono Y."/>
            <person name="Uchiyama I."/>
            <person name="Ito T."/>
            <person name="Fujiyama A."/>
            <person name="Inagaki F."/>
            <person name="Takami H."/>
        </authorList>
    </citation>
    <scope>NUCLEOTIDE SEQUENCE</scope>
    <source>
        <strain evidence="1">Expedition CK06-06</strain>
    </source>
</reference>
<accession>X1LR51</accession>
<sequence length="115" mass="13291">MYRDDPMIRRNIYSKKWLTLGTRNIIRQVITDVDAQIDFAAYALSLYEPFRNMVDLSKATPLQKERFFKLMEAYCADSSVDYSVFKNDELNKAARPAIQGLDGSEIITSYFCLVS</sequence>
<dbReference type="EMBL" id="BARV01018608">
    <property type="protein sequence ID" value="GAI21553.1"/>
    <property type="molecule type" value="Genomic_DNA"/>
</dbReference>
<protein>
    <submittedName>
        <fullName evidence="1">Uncharacterized protein</fullName>
    </submittedName>
</protein>
<comment type="caution">
    <text evidence="1">The sequence shown here is derived from an EMBL/GenBank/DDBJ whole genome shotgun (WGS) entry which is preliminary data.</text>
</comment>
<organism evidence="1">
    <name type="scientific">marine sediment metagenome</name>
    <dbReference type="NCBI Taxonomy" id="412755"/>
    <lineage>
        <taxon>unclassified sequences</taxon>
        <taxon>metagenomes</taxon>
        <taxon>ecological metagenomes</taxon>
    </lineage>
</organism>
<evidence type="ECO:0000313" key="1">
    <source>
        <dbReference type="EMBL" id="GAI21553.1"/>
    </source>
</evidence>
<proteinExistence type="predicted"/>